<dbReference type="PANTHER" id="PTHR36710">
    <property type="entry name" value="PECTINESTERASE INHIBITOR-LIKE"/>
    <property type="match status" value="1"/>
</dbReference>
<proteinExistence type="inferred from homology"/>
<keyword evidence="2" id="KW-1015">Disulfide bond</keyword>
<evidence type="ECO:0000313" key="7">
    <source>
        <dbReference type="Proteomes" id="UP001165190"/>
    </source>
</evidence>
<dbReference type="OrthoDB" id="1094948at2759"/>
<dbReference type="GO" id="GO:0046910">
    <property type="term" value="F:pectinesterase inhibitor activity"/>
    <property type="evidence" value="ECO:0007669"/>
    <property type="project" value="InterPro"/>
</dbReference>
<dbReference type="AlphaFoldDB" id="A0A9W7JE79"/>
<evidence type="ECO:0000256" key="4">
    <source>
        <dbReference type="SAM" id="SignalP"/>
    </source>
</evidence>
<organism evidence="6 7">
    <name type="scientific">Hibiscus trionum</name>
    <name type="common">Flower of an hour</name>
    <dbReference type="NCBI Taxonomy" id="183268"/>
    <lineage>
        <taxon>Eukaryota</taxon>
        <taxon>Viridiplantae</taxon>
        <taxon>Streptophyta</taxon>
        <taxon>Embryophyta</taxon>
        <taxon>Tracheophyta</taxon>
        <taxon>Spermatophyta</taxon>
        <taxon>Magnoliopsida</taxon>
        <taxon>eudicotyledons</taxon>
        <taxon>Gunneridae</taxon>
        <taxon>Pentapetalae</taxon>
        <taxon>rosids</taxon>
        <taxon>malvids</taxon>
        <taxon>Malvales</taxon>
        <taxon>Malvaceae</taxon>
        <taxon>Malvoideae</taxon>
        <taxon>Hibiscus</taxon>
    </lineage>
</organism>
<dbReference type="PANTHER" id="PTHR36710:SF1">
    <property type="entry name" value="F14J9.2 PROTEIN"/>
    <property type="match status" value="1"/>
</dbReference>
<dbReference type="InterPro" id="IPR035513">
    <property type="entry name" value="Invertase/methylesterase_inhib"/>
</dbReference>
<dbReference type="Gene3D" id="1.20.140.40">
    <property type="entry name" value="Invertase/pectin methylesterase inhibitor family protein"/>
    <property type="match status" value="1"/>
</dbReference>
<feature type="signal peptide" evidence="4">
    <location>
        <begin position="1"/>
        <end position="27"/>
    </location>
</feature>
<dbReference type="InterPro" id="IPR034086">
    <property type="entry name" value="PMEI_plant"/>
</dbReference>
<dbReference type="SMART" id="SM00856">
    <property type="entry name" value="PMEI"/>
    <property type="match status" value="1"/>
</dbReference>
<evidence type="ECO:0000259" key="5">
    <source>
        <dbReference type="SMART" id="SM00856"/>
    </source>
</evidence>
<evidence type="ECO:0000256" key="2">
    <source>
        <dbReference type="ARBA" id="ARBA00023157"/>
    </source>
</evidence>
<comment type="similarity">
    <text evidence="3">Belongs to the PMEI family.</text>
</comment>
<sequence length="184" mass="19812">MANSSKFNTCFFLALLASSIFTNPASCDQATQSLIDKICRRMEEYGFCNDTFNQNLKGSTADITALTQIAIDQTLIASKDTHEFVVGLLNKATDPAEKNALTVCENAYSIVINLFQQASAAFSGKDYDSMLDVENQAPRAQASCTTIYNTPPNPPNPVGDRNTHARILIAMSVVAGIELTSGSS</sequence>
<name>A0A9W7JE79_HIBTR</name>
<gene>
    <name evidence="6" type="ORF">HRI_004788000</name>
</gene>
<dbReference type="NCBIfam" id="TIGR01614">
    <property type="entry name" value="PME_inhib"/>
    <property type="match status" value="1"/>
</dbReference>
<dbReference type="CDD" id="cd15797">
    <property type="entry name" value="PMEI"/>
    <property type="match status" value="1"/>
</dbReference>
<dbReference type="Pfam" id="PF04043">
    <property type="entry name" value="PMEI"/>
    <property type="match status" value="1"/>
</dbReference>
<reference evidence="6" key="1">
    <citation type="submission" date="2023-05" db="EMBL/GenBank/DDBJ databases">
        <title>Genome and transcriptome analyses reveal genes involved in the formation of fine ridges on petal epidermal cells in Hibiscus trionum.</title>
        <authorList>
            <person name="Koshimizu S."/>
            <person name="Masuda S."/>
            <person name="Ishii T."/>
            <person name="Shirasu K."/>
            <person name="Hoshino A."/>
            <person name="Arita M."/>
        </authorList>
    </citation>
    <scope>NUCLEOTIDE SEQUENCE</scope>
    <source>
        <strain evidence="6">Hamamatsu line</strain>
    </source>
</reference>
<comment type="caution">
    <text evidence="6">The sequence shown here is derived from an EMBL/GenBank/DDBJ whole genome shotgun (WGS) entry which is preliminary data.</text>
</comment>
<keyword evidence="1 4" id="KW-0732">Signal</keyword>
<dbReference type="InterPro" id="IPR006501">
    <property type="entry name" value="Pectinesterase_inhib_dom"/>
</dbReference>
<dbReference type="EMBL" id="BSYR01000061">
    <property type="protein sequence ID" value="GMJ11188.1"/>
    <property type="molecule type" value="Genomic_DNA"/>
</dbReference>
<feature type="domain" description="Pectinesterase inhibitor" evidence="5">
    <location>
        <begin position="30"/>
        <end position="175"/>
    </location>
</feature>
<accession>A0A9W7JE79</accession>
<protein>
    <recommendedName>
        <fullName evidence="5">Pectinesterase inhibitor domain-containing protein</fullName>
    </recommendedName>
</protein>
<evidence type="ECO:0000256" key="3">
    <source>
        <dbReference type="ARBA" id="ARBA00038471"/>
    </source>
</evidence>
<dbReference type="InterPro" id="IPR052421">
    <property type="entry name" value="PCW_Enzyme_Inhibitor"/>
</dbReference>
<dbReference type="Proteomes" id="UP001165190">
    <property type="component" value="Unassembled WGS sequence"/>
</dbReference>
<feature type="chain" id="PRO_5040779536" description="Pectinesterase inhibitor domain-containing protein" evidence="4">
    <location>
        <begin position="28"/>
        <end position="184"/>
    </location>
</feature>
<evidence type="ECO:0000313" key="6">
    <source>
        <dbReference type="EMBL" id="GMJ11188.1"/>
    </source>
</evidence>
<keyword evidence="7" id="KW-1185">Reference proteome</keyword>
<evidence type="ECO:0000256" key="1">
    <source>
        <dbReference type="ARBA" id="ARBA00022729"/>
    </source>
</evidence>
<dbReference type="SUPFAM" id="SSF101148">
    <property type="entry name" value="Plant invertase/pectin methylesterase inhibitor"/>
    <property type="match status" value="1"/>
</dbReference>